<keyword evidence="3" id="KW-1185">Reference proteome</keyword>
<dbReference type="InterPro" id="IPR023606">
    <property type="entry name" value="CoA-Trfase_III_dom_1_sf"/>
</dbReference>
<proteinExistence type="predicted"/>
<dbReference type="PANTHER" id="PTHR48207">
    <property type="entry name" value="SUCCINATE--HYDROXYMETHYLGLUTARATE COA-TRANSFERASE"/>
    <property type="match status" value="1"/>
</dbReference>
<dbReference type="EMBL" id="BSFQ01000005">
    <property type="protein sequence ID" value="GLL10564.1"/>
    <property type="molecule type" value="Genomic_DNA"/>
</dbReference>
<dbReference type="Gene3D" id="3.30.1540.10">
    <property type="entry name" value="formyl-coa transferase, domain 3"/>
    <property type="match status" value="1"/>
</dbReference>
<evidence type="ECO:0000313" key="3">
    <source>
        <dbReference type="Proteomes" id="UP001143463"/>
    </source>
</evidence>
<protein>
    <submittedName>
        <fullName evidence="2">CoA transferase</fullName>
    </submittedName>
</protein>
<dbReference type="InterPro" id="IPR050483">
    <property type="entry name" value="CoA-transferase_III_domain"/>
</dbReference>
<comment type="caution">
    <text evidence="2">The sequence shown here is derived from an EMBL/GenBank/DDBJ whole genome shotgun (WGS) entry which is preliminary data.</text>
</comment>
<dbReference type="Pfam" id="PF02515">
    <property type="entry name" value="CoA_transf_3"/>
    <property type="match status" value="1"/>
</dbReference>
<organism evidence="2 3">
    <name type="scientific">Pseudonocardia halophobica</name>
    <dbReference type="NCBI Taxonomy" id="29401"/>
    <lineage>
        <taxon>Bacteria</taxon>
        <taxon>Bacillati</taxon>
        <taxon>Actinomycetota</taxon>
        <taxon>Actinomycetes</taxon>
        <taxon>Pseudonocardiales</taxon>
        <taxon>Pseudonocardiaceae</taxon>
        <taxon>Pseudonocardia</taxon>
    </lineage>
</organism>
<dbReference type="AlphaFoldDB" id="A0A9W6L1L2"/>
<dbReference type="InterPro" id="IPR044855">
    <property type="entry name" value="CoA-Trfase_III_dom3_sf"/>
</dbReference>
<gene>
    <name evidence="2" type="ORF">GCM10017577_17040</name>
</gene>
<dbReference type="PANTHER" id="PTHR48207:SF3">
    <property type="entry name" value="SUCCINATE--HYDROXYMETHYLGLUTARATE COA-TRANSFERASE"/>
    <property type="match status" value="1"/>
</dbReference>
<keyword evidence="1 2" id="KW-0808">Transferase</keyword>
<reference evidence="2" key="1">
    <citation type="journal article" date="2014" name="Int. J. Syst. Evol. Microbiol.">
        <title>Complete genome sequence of Corynebacterium casei LMG S-19264T (=DSM 44701T), isolated from a smear-ripened cheese.</title>
        <authorList>
            <consortium name="US DOE Joint Genome Institute (JGI-PGF)"/>
            <person name="Walter F."/>
            <person name="Albersmeier A."/>
            <person name="Kalinowski J."/>
            <person name="Ruckert C."/>
        </authorList>
    </citation>
    <scope>NUCLEOTIDE SEQUENCE</scope>
    <source>
        <strain evidence="2">VKM Ac-1069</strain>
    </source>
</reference>
<reference evidence="2" key="2">
    <citation type="submission" date="2023-01" db="EMBL/GenBank/DDBJ databases">
        <authorList>
            <person name="Sun Q."/>
            <person name="Evtushenko L."/>
        </authorList>
    </citation>
    <scope>NUCLEOTIDE SEQUENCE</scope>
    <source>
        <strain evidence="2">VKM Ac-1069</strain>
    </source>
</reference>
<dbReference type="GO" id="GO:0008410">
    <property type="term" value="F:CoA-transferase activity"/>
    <property type="evidence" value="ECO:0007669"/>
    <property type="project" value="TreeGrafter"/>
</dbReference>
<evidence type="ECO:0000256" key="1">
    <source>
        <dbReference type="ARBA" id="ARBA00022679"/>
    </source>
</evidence>
<accession>A0A9W6L1L2</accession>
<dbReference type="Gene3D" id="3.40.50.10540">
    <property type="entry name" value="Crotonobetainyl-coa:carnitine coa-transferase, domain 1"/>
    <property type="match status" value="1"/>
</dbReference>
<dbReference type="InterPro" id="IPR003673">
    <property type="entry name" value="CoA-Trfase_fam_III"/>
</dbReference>
<sequence>MEKPLEGVRVLDLTHWWSGPEATSLLAALGADVIKVEAVQRPDSSRAHRARDIDNDPEWYERGVVFNSANAGKRGITLDLSRPAGRELFLRLAADADVVINNFSARVMSNLGLDHARLVELNPSIVTVDMTSFGLTGQWRDLVGFAYVFEQMSGAAGVTGYEADQPGTLGGASDPSAGYIGAFAVLLGLSARDRTGQAQHFDISQTEAVSAFLGPELIKAQLTGAVPDRRGNRHPRLAPHNVYRSAGADEWVAVAVRTDEEWTSLVEVLGRPAWATDPTLATAAGRKEHEDLIDEHLGAWIGTRTKEDVAAALWAAGVPAGEVLDGGELESDPQFVARGTFQALHRAPIGDLAVPVAPIRLSDTDTSHTRPAPHLGEHNGEVLQGLLGLSDDDLAVLVADSVVGTRLP</sequence>
<dbReference type="SUPFAM" id="SSF89796">
    <property type="entry name" value="CoA-transferase family III (CaiB/BaiF)"/>
    <property type="match status" value="1"/>
</dbReference>
<dbReference type="Proteomes" id="UP001143463">
    <property type="component" value="Unassembled WGS sequence"/>
</dbReference>
<evidence type="ECO:0000313" key="2">
    <source>
        <dbReference type="EMBL" id="GLL10564.1"/>
    </source>
</evidence>
<name>A0A9W6L1L2_9PSEU</name>